<dbReference type="Proteomes" id="UP000009135">
    <property type="component" value="Chromosome"/>
</dbReference>
<dbReference type="EMBL" id="CP003199">
    <property type="protein sequence ID" value="AEW45833.1"/>
    <property type="molecule type" value="Genomic_DNA"/>
</dbReference>
<dbReference type="OrthoDB" id="9838825at2"/>
<keyword evidence="2" id="KW-0812">Transmembrane</keyword>
<feature type="transmembrane region" description="Helical" evidence="2">
    <location>
        <begin position="6"/>
        <end position="30"/>
    </location>
</feature>
<keyword evidence="2" id="KW-0472">Membrane</keyword>
<gene>
    <name evidence="3" type="ordered locus">MHC_04885</name>
</gene>
<proteinExistence type="predicted"/>
<dbReference type="AlphaFoldDB" id="H6N861"/>
<keyword evidence="2" id="KW-1133">Transmembrane helix</keyword>
<sequence length="143" mass="15522">MASSLVNYSAAVTLVGAFGTAGYFGSKFLFSKPKETPTKRKSFSVSELLSKDKTKTLLKTSLGKDHADWKTAWKAYVEKNASNSAEGSDPLKISGWATKKSTPDSVPEEFLNRCDEESKKTVSSVSDAVYLTVSTWCTKVSST</sequence>
<organism evidence="3 4">
    <name type="scientific">Mycoplasma haemocanis (strain Illinois)</name>
    <dbReference type="NCBI Taxonomy" id="1111676"/>
    <lineage>
        <taxon>Bacteria</taxon>
        <taxon>Bacillati</taxon>
        <taxon>Mycoplasmatota</taxon>
        <taxon>Mollicutes</taxon>
        <taxon>Mycoplasmataceae</taxon>
        <taxon>Mycoplasma</taxon>
    </lineage>
</organism>
<feature type="region of interest" description="Disordered" evidence="1">
    <location>
        <begin position="82"/>
        <end position="108"/>
    </location>
</feature>
<reference evidence="3 4" key="1">
    <citation type="journal article" date="2012" name="J. Bacteriol.">
        <title>Complete genome sequence of Mycoplasma haemocanis strain Illinois.</title>
        <authorList>
            <person name="do Nascimento N.C."/>
            <person name="Guimaraes A.M."/>
            <person name="Santos A.P."/>
            <person name="Sanmiguel P.J."/>
            <person name="Messick J.B."/>
        </authorList>
    </citation>
    <scope>NUCLEOTIDE SEQUENCE [LARGE SCALE GENOMIC DNA]</scope>
    <source>
        <strain evidence="3 4">Illinois</strain>
    </source>
</reference>
<dbReference type="KEGG" id="mhe:MHC_04885"/>
<keyword evidence="4" id="KW-1185">Reference proteome</keyword>
<accession>H6N861</accession>
<dbReference type="STRING" id="1111676.MHC_04885"/>
<dbReference type="HOGENOM" id="CLU_149302_0_0_14"/>
<evidence type="ECO:0000313" key="4">
    <source>
        <dbReference type="Proteomes" id="UP000009135"/>
    </source>
</evidence>
<evidence type="ECO:0000313" key="3">
    <source>
        <dbReference type="EMBL" id="AEW45833.1"/>
    </source>
</evidence>
<evidence type="ECO:0000256" key="1">
    <source>
        <dbReference type="SAM" id="MobiDB-lite"/>
    </source>
</evidence>
<protein>
    <submittedName>
        <fullName evidence="3">Uncharacterized protein</fullName>
    </submittedName>
</protein>
<name>H6N861_MYCHN</name>
<evidence type="ECO:0000256" key="2">
    <source>
        <dbReference type="SAM" id="Phobius"/>
    </source>
</evidence>